<comment type="caution">
    <text evidence="9">The sequence shown here is derived from an EMBL/GenBank/DDBJ whole genome shotgun (WGS) entry which is preliminary data.</text>
</comment>
<dbReference type="GO" id="GO:0008237">
    <property type="term" value="F:metallopeptidase activity"/>
    <property type="evidence" value="ECO:0007669"/>
    <property type="project" value="UniProtKB-KW"/>
</dbReference>
<dbReference type="RefSeq" id="WP_154404910.1">
    <property type="nucleotide sequence ID" value="NZ_JAQXJM010000032.1"/>
</dbReference>
<evidence type="ECO:0000256" key="1">
    <source>
        <dbReference type="ARBA" id="ARBA00010243"/>
    </source>
</evidence>
<dbReference type="PANTHER" id="PTHR30471:SF3">
    <property type="entry name" value="UPF0758 PROTEIN YEES-RELATED"/>
    <property type="match status" value="1"/>
</dbReference>
<proteinExistence type="inferred from homology"/>
<dbReference type="PROSITE" id="PS01302">
    <property type="entry name" value="UPF0758"/>
    <property type="match status" value="1"/>
</dbReference>
<reference evidence="9 10" key="1">
    <citation type="submission" date="2019-08" db="EMBL/GenBank/DDBJ databases">
        <title>In-depth cultivation of the pig gut microbiome towards novel bacterial diversity and tailored functional studies.</title>
        <authorList>
            <person name="Wylensek D."/>
            <person name="Hitch T.C.A."/>
            <person name="Clavel T."/>
        </authorList>
    </citation>
    <scope>NUCLEOTIDE SEQUENCE [LARGE SCALE GENOMIC DNA]</scope>
    <source>
        <strain evidence="9 10">WCA-693-APC-5D-A</strain>
    </source>
</reference>
<dbReference type="Gene3D" id="3.40.140.10">
    <property type="entry name" value="Cytidine Deaminase, domain 2"/>
    <property type="match status" value="1"/>
</dbReference>
<evidence type="ECO:0000256" key="4">
    <source>
        <dbReference type="ARBA" id="ARBA00022801"/>
    </source>
</evidence>
<sequence length="228" mass="24878">MAMVRELPVDERPRERLLALGPGFLSNAELLAIVLRNGSKERSALQLAQDILSLYKDDGVSALGRMTAGELMCLQGIGSAKAAEVMAAVELGKRLNAHIARQRAMVTCPEDAADYAMPRFRYEDREHFAVILLNVKNHILSMPVISVGSLTASVVHPREVFKAAIQQAAASIILVHNHPSGDPTPSKEDIEVTARMVQVGRVMDIPVLDHIILGNDNYISLKEKGVIK</sequence>
<dbReference type="InterPro" id="IPR001405">
    <property type="entry name" value="UPF0758"/>
</dbReference>
<evidence type="ECO:0000256" key="6">
    <source>
        <dbReference type="ARBA" id="ARBA00023049"/>
    </source>
</evidence>
<evidence type="ECO:0000256" key="3">
    <source>
        <dbReference type="ARBA" id="ARBA00022723"/>
    </source>
</evidence>
<dbReference type="NCBIfam" id="TIGR00608">
    <property type="entry name" value="radc"/>
    <property type="match status" value="1"/>
</dbReference>
<evidence type="ECO:0000256" key="5">
    <source>
        <dbReference type="ARBA" id="ARBA00022833"/>
    </source>
</evidence>
<keyword evidence="4" id="KW-0378">Hydrolase</keyword>
<evidence type="ECO:0000256" key="7">
    <source>
        <dbReference type="RuleBase" id="RU003797"/>
    </source>
</evidence>
<keyword evidence="5" id="KW-0862">Zinc</keyword>
<dbReference type="Pfam" id="PF20582">
    <property type="entry name" value="UPF0758_N"/>
    <property type="match status" value="1"/>
</dbReference>
<dbReference type="GO" id="GO:0046872">
    <property type="term" value="F:metal ion binding"/>
    <property type="evidence" value="ECO:0007669"/>
    <property type="project" value="UniProtKB-KW"/>
</dbReference>
<dbReference type="NCBIfam" id="NF000642">
    <property type="entry name" value="PRK00024.1"/>
    <property type="match status" value="1"/>
</dbReference>
<dbReference type="Proteomes" id="UP000433181">
    <property type="component" value="Unassembled WGS sequence"/>
</dbReference>
<dbReference type="PANTHER" id="PTHR30471">
    <property type="entry name" value="DNA REPAIR PROTEIN RADC"/>
    <property type="match status" value="1"/>
</dbReference>
<keyword evidence="6" id="KW-0482">Metalloprotease</keyword>
<gene>
    <name evidence="9" type="ORF">FYJ84_00070</name>
</gene>
<evidence type="ECO:0000313" key="9">
    <source>
        <dbReference type="EMBL" id="MSU07399.1"/>
    </source>
</evidence>
<dbReference type="InterPro" id="IPR020891">
    <property type="entry name" value="UPF0758_CS"/>
</dbReference>
<keyword evidence="3" id="KW-0479">Metal-binding</keyword>
<protein>
    <submittedName>
        <fullName evidence="9">JAB domain-containing protein</fullName>
    </submittedName>
</protein>
<comment type="similarity">
    <text evidence="1 7">Belongs to the UPF0758 family.</text>
</comment>
<evidence type="ECO:0000313" key="10">
    <source>
        <dbReference type="Proteomes" id="UP000433181"/>
    </source>
</evidence>
<organism evidence="9 10">
    <name type="scientific">Anaerovibrio slackiae</name>
    <dbReference type="NCBI Taxonomy" id="2652309"/>
    <lineage>
        <taxon>Bacteria</taxon>
        <taxon>Bacillati</taxon>
        <taxon>Bacillota</taxon>
        <taxon>Negativicutes</taxon>
        <taxon>Selenomonadales</taxon>
        <taxon>Selenomonadaceae</taxon>
        <taxon>Anaerovibrio</taxon>
    </lineage>
</organism>
<dbReference type="InterPro" id="IPR037518">
    <property type="entry name" value="MPN"/>
</dbReference>
<keyword evidence="2" id="KW-0645">Protease</keyword>
<accession>A0A6I2UC93</accession>
<evidence type="ECO:0000256" key="2">
    <source>
        <dbReference type="ARBA" id="ARBA00022670"/>
    </source>
</evidence>
<dbReference type="InterPro" id="IPR025657">
    <property type="entry name" value="RadC_JAB"/>
</dbReference>
<dbReference type="EMBL" id="VUNR01000001">
    <property type="protein sequence ID" value="MSU07399.1"/>
    <property type="molecule type" value="Genomic_DNA"/>
</dbReference>
<name>A0A6I2UC93_9FIRM</name>
<dbReference type="InterPro" id="IPR046778">
    <property type="entry name" value="UPF0758_N"/>
</dbReference>
<evidence type="ECO:0000259" key="8">
    <source>
        <dbReference type="PROSITE" id="PS50249"/>
    </source>
</evidence>
<dbReference type="GO" id="GO:0006508">
    <property type="term" value="P:proteolysis"/>
    <property type="evidence" value="ECO:0007669"/>
    <property type="project" value="UniProtKB-KW"/>
</dbReference>
<dbReference type="GeneID" id="96777304"/>
<dbReference type="PROSITE" id="PS50249">
    <property type="entry name" value="MPN"/>
    <property type="match status" value="1"/>
</dbReference>
<dbReference type="Pfam" id="PF04002">
    <property type="entry name" value="RadC"/>
    <property type="match status" value="1"/>
</dbReference>
<dbReference type="CDD" id="cd08071">
    <property type="entry name" value="MPN_DUF2466"/>
    <property type="match status" value="1"/>
</dbReference>
<dbReference type="AlphaFoldDB" id="A0A6I2UC93"/>
<feature type="domain" description="MPN" evidence="8">
    <location>
        <begin position="105"/>
        <end position="227"/>
    </location>
</feature>
<keyword evidence="10" id="KW-1185">Reference proteome</keyword>